<sequence>MSGKSTRLGGQSSASRIYRQGTDMALTSKIAPYDPTWPARFLTDKPLIASAFDAELIAVHHVGSTSVPGLAAKPELDVLIEVHAHRNTSTRDEVLMALGYVRGSDLSEGHHFYRRNVDGIRTHKLHVCTRDHLTITQMLGFRDLLRRDASIRQQYETLKLQLESINTGGMAEYLEKKAPFIIAALLHAGITTRE</sequence>
<dbReference type="SUPFAM" id="SSF81301">
    <property type="entry name" value="Nucleotidyltransferase"/>
    <property type="match status" value="1"/>
</dbReference>
<dbReference type="PANTHER" id="PTHR34822">
    <property type="entry name" value="GRPB DOMAIN PROTEIN (AFU_ORTHOLOGUE AFUA_1G01530)"/>
    <property type="match status" value="1"/>
</dbReference>
<dbReference type="HOGENOM" id="CLU_086407_4_1_6"/>
<accession>I3V3I4</accession>
<dbReference type="PATRIC" id="fig|231023.4.peg.4903"/>
<gene>
    <name evidence="1" type="ORF">YSA_10202</name>
</gene>
<dbReference type="EMBL" id="CP003588">
    <property type="protein sequence ID" value="AFK72305.1"/>
    <property type="molecule type" value="Genomic_DNA"/>
</dbReference>
<dbReference type="PANTHER" id="PTHR34822:SF1">
    <property type="entry name" value="GRPB FAMILY PROTEIN"/>
    <property type="match status" value="1"/>
</dbReference>
<organism evidence="1 2">
    <name type="scientific">Pseudomonas putida ND6</name>
    <dbReference type="NCBI Taxonomy" id="231023"/>
    <lineage>
        <taxon>Bacteria</taxon>
        <taxon>Pseudomonadati</taxon>
        <taxon>Pseudomonadota</taxon>
        <taxon>Gammaproteobacteria</taxon>
        <taxon>Pseudomonadales</taxon>
        <taxon>Pseudomonadaceae</taxon>
        <taxon>Pseudomonas</taxon>
    </lineage>
</organism>
<evidence type="ECO:0000313" key="2">
    <source>
        <dbReference type="Proteomes" id="UP000005268"/>
    </source>
</evidence>
<dbReference type="KEGG" id="ppi:YSA_10202"/>
<dbReference type="Proteomes" id="UP000005268">
    <property type="component" value="Chromosome"/>
</dbReference>
<evidence type="ECO:0008006" key="3">
    <source>
        <dbReference type="Google" id="ProtNLM"/>
    </source>
</evidence>
<name>I3V3I4_PSEPU</name>
<protein>
    <recommendedName>
        <fullName evidence="3">GrpB family protein</fullName>
    </recommendedName>
</protein>
<dbReference type="AlphaFoldDB" id="I3V3I4"/>
<dbReference type="Pfam" id="PF04229">
    <property type="entry name" value="GrpB"/>
    <property type="match status" value="1"/>
</dbReference>
<proteinExistence type="predicted"/>
<dbReference type="InterPro" id="IPR007344">
    <property type="entry name" value="GrpB/CoaE"/>
</dbReference>
<reference evidence="1 2" key="1">
    <citation type="journal article" date="2012" name="J. Bacteriol.">
        <title>Complete Genome Sequence of the Naphthalene-Degrading Pseudomonas putida Strain ND6.</title>
        <authorList>
            <person name="Li S."/>
            <person name="Zhao H."/>
            <person name="Li Y."/>
            <person name="Niu S."/>
            <person name="Cai B."/>
        </authorList>
    </citation>
    <scope>NUCLEOTIDE SEQUENCE [LARGE SCALE GENOMIC DNA]</scope>
    <source>
        <strain evidence="1 2">ND6</strain>
    </source>
</reference>
<dbReference type="Gene3D" id="3.30.460.10">
    <property type="entry name" value="Beta Polymerase, domain 2"/>
    <property type="match status" value="1"/>
</dbReference>
<dbReference type="InterPro" id="IPR043519">
    <property type="entry name" value="NT_sf"/>
</dbReference>
<evidence type="ECO:0000313" key="1">
    <source>
        <dbReference type="EMBL" id="AFK72305.1"/>
    </source>
</evidence>